<keyword evidence="2" id="KW-1185">Reference proteome</keyword>
<protein>
    <submittedName>
        <fullName evidence="1">Uncharacterized protein</fullName>
    </submittedName>
</protein>
<sequence length="67" mass="7420">MAAEKKPIKNYLVRETTGITHKIPSTQMVKSEGELTFYLESELVAVFAAGQWVSCALFIDEKAKVDG</sequence>
<reference evidence="1 2" key="1">
    <citation type="submission" date="2016-10" db="EMBL/GenBank/DDBJ databases">
        <authorList>
            <person name="de Groot N.N."/>
        </authorList>
    </citation>
    <scope>NUCLEOTIDE SEQUENCE [LARGE SCALE GENOMIC DNA]</scope>
    <source>
        <strain evidence="1 2">DSM 26656</strain>
    </source>
</reference>
<dbReference type="Proteomes" id="UP000236743">
    <property type="component" value="Unassembled WGS sequence"/>
</dbReference>
<dbReference type="EMBL" id="FNUY01000008">
    <property type="protein sequence ID" value="SEG64322.1"/>
    <property type="molecule type" value="Genomic_DNA"/>
</dbReference>
<proteinExistence type="predicted"/>
<evidence type="ECO:0000313" key="2">
    <source>
        <dbReference type="Proteomes" id="UP000236743"/>
    </source>
</evidence>
<evidence type="ECO:0000313" key="1">
    <source>
        <dbReference type="EMBL" id="SEG64322.1"/>
    </source>
</evidence>
<accession>A0A1H6BUL3</accession>
<dbReference type="RefSeq" id="WP_103874052.1">
    <property type="nucleotide sequence ID" value="NZ_FNUY01000008.1"/>
</dbReference>
<gene>
    <name evidence="1" type="ORF">SAMN04488115_10885</name>
</gene>
<organism evidence="1 2">
    <name type="scientific">Bosea lathyri</name>
    <dbReference type="NCBI Taxonomy" id="1036778"/>
    <lineage>
        <taxon>Bacteria</taxon>
        <taxon>Pseudomonadati</taxon>
        <taxon>Pseudomonadota</taxon>
        <taxon>Alphaproteobacteria</taxon>
        <taxon>Hyphomicrobiales</taxon>
        <taxon>Boseaceae</taxon>
        <taxon>Bosea</taxon>
    </lineage>
</organism>
<dbReference type="AlphaFoldDB" id="A0A1H6BUL3"/>
<name>A0A1H6BUL3_9HYPH</name>